<name>A0A7Y4LXS6_9BRAD</name>
<dbReference type="AlphaFoldDB" id="A0A7Y4LXS6"/>
<dbReference type="Pfam" id="PF02810">
    <property type="entry name" value="SEC-C"/>
    <property type="match status" value="1"/>
</dbReference>
<evidence type="ECO:0000313" key="1">
    <source>
        <dbReference type="EMBL" id="NOJ42793.1"/>
    </source>
</evidence>
<sequence>MCSKRQTRHHPGPISCIRTSRSEIPGATSEVNDPSLCGSGKKAKKCCLANGDPQV</sequence>
<proteinExistence type="predicted"/>
<dbReference type="SUPFAM" id="SSF103642">
    <property type="entry name" value="Sec-C motif"/>
    <property type="match status" value="1"/>
</dbReference>
<comment type="caution">
    <text evidence="1">The sequence shown here is derived from an EMBL/GenBank/DDBJ whole genome shotgun (WGS) entry which is preliminary data.</text>
</comment>
<evidence type="ECO:0000313" key="2">
    <source>
        <dbReference type="Proteomes" id="UP000544122"/>
    </source>
</evidence>
<dbReference type="InterPro" id="IPR004027">
    <property type="entry name" value="SEC_C_motif"/>
</dbReference>
<reference evidence="1 2" key="1">
    <citation type="submission" date="2020-03" db="EMBL/GenBank/DDBJ databases">
        <title>Bradyrhizobium diversity isolated from nodules of Indigofera sp.</title>
        <authorList>
            <person name="Klepa M."/>
            <person name="Helene L."/>
            <person name="Hungria M."/>
        </authorList>
    </citation>
    <scope>NUCLEOTIDE SEQUENCE [LARGE SCALE GENOMIC DNA]</scope>
    <source>
        <strain evidence="1 2">WSM 1791</strain>
    </source>
</reference>
<protein>
    <submittedName>
        <fullName evidence="1">Uncharacterized protein</fullName>
    </submittedName>
</protein>
<gene>
    <name evidence="1" type="ORF">HCN58_24970</name>
</gene>
<dbReference type="EMBL" id="JAAVLX010000008">
    <property type="protein sequence ID" value="NOJ42793.1"/>
    <property type="molecule type" value="Genomic_DNA"/>
</dbReference>
<accession>A0A7Y4LXS6</accession>
<keyword evidence="2" id="KW-1185">Reference proteome</keyword>
<dbReference type="Proteomes" id="UP000544122">
    <property type="component" value="Unassembled WGS sequence"/>
</dbReference>
<organism evidence="1 2">
    <name type="scientific">Bradyrhizobium australiense</name>
    <dbReference type="NCBI Taxonomy" id="2721161"/>
    <lineage>
        <taxon>Bacteria</taxon>
        <taxon>Pseudomonadati</taxon>
        <taxon>Pseudomonadota</taxon>
        <taxon>Alphaproteobacteria</taxon>
        <taxon>Hyphomicrobiales</taxon>
        <taxon>Nitrobacteraceae</taxon>
        <taxon>Bradyrhizobium</taxon>
    </lineage>
</organism>
<dbReference type="RefSeq" id="WP_171582023.1">
    <property type="nucleotide sequence ID" value="NZ_JAAVLX010000008.1"/>
</dbReference>